<evidence type="ECO:0000256" key="13">
    <source>
        <dbReference type="ARBA" id="ARBA00034306"/>
    </source>
</evidence>
<reference evidence="18 19" key="1">
    <citation type="submission" date="2021-02" db="EMBL/GenBank/DDBJ databases">
        <title>Variation within the Batrachochytrium salamandrivorans European outbreak.</title>
        <authorList>
            <person name="Kelly M."/>
            <person name="Pasmans F."/>
            <person name="Shea T.P."/>
            <person name="Munoz J.F."/>
            <person name="Carranza S."/>
            <person name="Cuomo C.A."/>
            <person name="Martel A."/>
        </authorList>
    </citation>
    <scope>NUCLEOTIDE SEQUENCE [LARGE SCALE GENOMIC DNA]</scope>
    <source>
        <strain evidence="18 19">AMFP18/2</strain>
    </source>
</reference>
<dbReference type="Gene3D" id="3.30.40.10">
    <property type="entry name" value="Zinc/RING finger domain, C3HC4 (zinc finger)"/>
    <property type="match status" value="1"/>
</dbReference>
<feature type="compositionally biased region" description="Low complexity" evidence="16">
    <location>
        <begin position="62"/>
        <end position="79"/>
    </location>
</feature>
<dbReference type="PROSITE" id="PS50089">
    <property type="entry name" value="ZF_RING_2"/>
    <property type="match status" value="1"/>
</dbReference>
<dbReference type="PANTHER" id="PTHR16047">
    <property type="entry name" value="RFWD3 PROTEIN"/>
    <property type="match status" value="1"/>
</dbReference>
<dbReference type="InterPro" id="IPR001841">
    <property type="entry name" value="Znf_RING"/>
</dbReference>
<evidence type="ECO:0000256" key="12">
    <source>
        <dbReference type="ARBA" id="ARBA00023242"/>
    </source>
</evidence>
<evidence type="ECO:0000256" key="3">
    <source>
        <dbReference type="ARBA" id="ARBA00004906"/>
    </source>
</evidence>
<dbReference type="SUPFAM" id="SSF50978">
    <property type="entry name" value="WD40 repeat-like"/>
    <property type="match status" value="1"/>
</dbReference>
<evidence type="ECO:0000256" key="11">
    <source>
        <dbReference type="ARBA" id="ARBA00023204"/>
    </source>
</evidence>
<evidence type="ECO:0000256" key="14">
    <source>
        <dbReference type="PROSITE-ProRule" id="PRU00175"/>
    </source>
</evidence>
<keyword evidence="9" id="KW-0227">DNA damage</keyword>
<dbReference type="EMBL" id="JAFCIX010000577">
    <property type="protein sequence ID" value="KAH6585950.1"/>
    <property type="molecule type" value="Genomic_DNA"/>
</dbReference>
<dbReference type="InterPro" id="IPR056527">
    <property type="entry name" value="WD40_RFWD3"/>
</dbReference>
<evidence type="ECO:0000256" key="1">
    <source>
        <dbReference type="ARBA" id="ARBA00000900"/>
    </source>
</evidence>
<keyword evidence="14" id="KW-0862">Zinc</keyword>
<dbReference type="InterPro" id="IPR015943">
    <property type="entry name" value="WD40/YVTN_repeat-like_dom_sf"/>
</dbReference>
<comment type="caution">
    <text evidence="18">The sequence shown here is derived from an EMBL/GenBank/DDBJ whole genome shotgun (WGS) entry which is preliminary data.</text>
</comment>
<keyword evidence="10" id="KW-0833">Ubl conjugation pathway</keyword>
<evidence type="ECO:0000256" key="7">
    <source>
        <dbReference type="ARBA" id="ARBA00022679"/>
    </source>
</evidence>
<name>A0ABQ8ESL2_9FUNG</name>
<dbReference type="Gene3D" id="2.130.10.10">
    <property type="entry name" value="YVTN repeat-like/Quinoprotein amine dehydrogenase"/>
    <property type="match status" value="1"/>
</dbReference>
<feature type="region of interest" description="Disordered" evidence="16">
    <location>
        <begin position="656"/>
        <end position="685"/>
    </location>
</feature>
<keyword evidence="12" id="KW-0539">Nucleus</keyword>
<dbReference type="Pfam" id="PF23419">
    <property type="entry name" value="WD40_RFWD3"/>
    <property type="match status" value="1"/>
</dbReference>
<comment type="catalytic activity">
    <reaction evidence="1">
        <text>S-ubiquitinyl-[E2 ubiquitin-conjugating enzyme]-L-cysteine + [acceptor protein]-L-lysine = [E2 ubiquitin-conjugating enzyme]-L-cysteine + N(6)-ubiquitinyl-[acceptor protein]-L-lysine.</text>
        <dbReference type="EC" id="2.3.2.27"/>
    </reaction>
</comment>
<evidence type="ECO:0000313" key="19">
    <source>
        <dbReference type="Proteomes" id="UP001648503"/>
    </source>
</evidence>
<keyword evidence="6" id="KW-0853">WD repeat</keyword>
<protein>
    <recommendedName>
        <fullName evidence="4">RING-type E3 ubiquitin transferase</fullName>
        <ecNumber evidence="4">2.3.2.27</ecNumber>
    </recommendedName>
</protein>
<organism evidence="18 19">
    <name type="scientific">Batrachochytrium salamandrivorans</name>
    <dbReference type="NCBI Taxonomy" id="1357716"/>
    <lineage>
        <taxon>Eukaryota</taxon>
        <taxon>Fungi</taxon>
        <taxon>Fungi incertae sedis</taxon>
        <taxon>Chytridiomycota</taxon>
        <taxon>Chytridiomycota incertae sedis</taxon>
        <taxon>Chytridiomycetes</taxon>
        <taxon>Rhizophydiales</taxon>
        <taxon>Rhizophydiales incertae sedis</taxon>
        <taxon>Batrachochytrium</taxon>
    </lineage>
</organism>
<evidence type="ECO:0000256" key="2">
    <source>
        <dbReference type="ARBA" id="ARBA00004496"/>
    </source>
</evidence>
<gene>
    <name evidence="18" type="ORF">BASA50_000893</name>
</gene>
<feature type="domain" description="RING-type" evidence="17">
    <location>
        <begin position="323"/>
        <end position="371"/>
    </location>
</feature>
<keyword evidence="11" id="KW-0234">DNA repair</keyword>
<dbReference type="SUPFAM" id="SSF57850">
    <property type="entry name" value="RING/U-box"/>
    <property type="match status" value="1"/>
</dbReference>
<dbReference type="InterPro" id="IPR036322">
    <property type="entry name" value="WD40_repeat_dom_sf"/>
</dbReference>
<dbReference type="Pfam" id="PF13639">
    <property type="entry name" value="zf-RING_2"/>
    <property type="match status" value="1"/>
</dbReference>
<evidence type="ECO:0000256" key="16">
    <source>
        <dbReference type="SAM" id="MobiDB-lite"/>
    </source>
</evidence>
<evidence type="ECO:0000256" key="6">
    <source>
        <dbReference type="ARBA" id="ARBA00022574"/>
    </source>
</evidence>
<sequence length="963" mass="104572">MGDDYGSTAINGIETDSIEVQVLSSSAHHHLIDTYAGEQSAINTLASDAMASAPVIRIHGIGSDASSDASDTTSNAGSDVSDTTSETASIHEVADFHPEHDIVYISSPDTVDAVGSAISDGQHQAELIEHDDEYTHHVRFQSHDGLEQVTLDLQNVVSDAQLQSPSRLGPLINSQLATTTDALSSPIQPSIFVEDVAEMRTLSMSQQPVQQSILQGIDSDVNRGEQPFTHMIGNSVATQIVQEYGLDVNALLTDSNSAPTTEAHAMNLEDPSGMRASILTSQGESDFQPSGRRNLKRRAIDTNNLTSTNDVHAMVPIEQATECTICMEGCSNFGPHRIVAFKCGHLFGQSCILRWMEQTHKGKKPACPTCKKTISKQSMIPIFTKNVVAVDTVELDTALLESSNYKKENQALQIRNQELQNEVAQLYLLRDAYKRNSDIARGELLKHMGELERLKNENIELLAMKSKLGITMSSCSELLGDIDASPSMTISPPTILELPSERSTARTIQISAKYNILFVSLKNIPTGSHGILKINLLNTTSRQFYSVHSDTIRDFKVSDDNHTLILSTSQDKTLKLSSFESCVVIQSFALSSPGQSCCFDSQTPTVVYVGTAGNEILQFDTRSTQTGILRRIAIPIRRGRGIHSLHCNTMVSPISNAESTDSKLQRSSSSISHSTQKQQHQQPTFLSGGTFTEIFSIPLIRNDPQTLSQSTTGIRQIDITTQSAPPVFGECGIGDMSSDPTHPDDNSAVCTCMVYNAETQTWAASLRPSSGGTMYRIGQATECDSGSTVVSEEAIECIPAAPMSCIKYGSWRELRVPDSQRSMTKIHLFQLSFGESGIDLPATVAESTGLASGSASRSAHTPFVLHTATARNGHRGIHESPPYGALQNPTSLMLAVGNEVKGELSLWEAASNAVSEPWRTLKLAQPGCSIMDIKSVYMKDGTLMLATLCEQKVFMWNLHTSRK</sequence>
<feature type="region of interest" description="Disordered" evidence="16">
    <location>
        <begin position="62"/>
        <end position="88"/>
    </location>
</feature>
<accession>A0ABQ8ESL2</accession>
<evidence type="ECO:0000256" key="8">
    <source>
        <dbReference type="ARBA" id="ARBA00022737"/>
    </source>
</evidence>
<feature type="compositionally biased region" description="Low complexity" evidence="16">
    <location>
        <begin position="665"/>
        <end position="682"/>
    </location>
</feature>
<dbReference type="Proteomes" id="UP001648503">
    <property type="component" value="Unassembled WGS sequence"/>
</dbReference>
<evidence type="ECO:0000256" key="4">
    <source>
        <dbReference type="ARBA" id="ARBA00012483"/>
    </source>
</evidence>
<dbReference type="InterPro" id="IPR013083">
    <property type="entry name" value="Znf_RING/FYVE/PHD"/>
</dbReference>
<dbReference type="InterPro" id="IPR037381">
    <property type="entry name" value="RFWD3"/>
</dbReference>
<comment type="pathway">
    <text evidence="3">Protein modification; protein ubiquitination.</text>
</comment>
<evidence type="ECO:0000256" key="5">
    <source>
        <dbReference type="ARBA" id="ARBA00022490"/>
    </source>
</evidence>
<keyword evidence="5" id="KW-0963">Cytoplasm</keyword>
<keyword evidence="8" id="KW-0677">Repeat</keyword>
<keyword evidence="15" id="KW-0175">Coiled coil</keyword>
<evidence type="ECO:0000256" key="9">
    <source>
        <dbReference type="ARBA" id="ARBA00022763"/>
    </source>
</evidence>
<feature type="coiled-coil region" evidence="15">
    <location>
        <begin position="402"/>
        <end position="436"/>
    </location>
</feature>
<keyword evidence="19" id="KW-1185">Reference proteome</keyword>
<comment type="subcellular location">
    <subcellularLocation>
        <location evidence="2">Cytoplasm</location>
    </subcellularLocation>
    <subcellularLocation>
        <location evidence="13">Nucleus</location>
        <location evidence="13">Nuclear body</location>
    </subcellularLocation>
</comment>
<keyword evidence="7" id="KW-0808">Transferase</keyword>
<evidence type="ECO:0000256" key="15">
    <source>
        <dbReference type="SAM" id="Coils"/>
    </source>
</evidence>
<evidence type="ECO:0000256" key="10">
    <source>
        <dbReference type="ARBA" id="ARBA00022786"/>
    </source>
</evidence>
<dbReference type="PANTHER" id="PTHR16047:SF7">
    <property type="entry name" value="E3 UBIQUITIN-PROTEIN LIGASE RFWD3"/>
    <property type="match status" value="1"/>
</dbReference>
<keyword evidence="14" id="KW-0479">Metal-binding</keyword>
<keyword evidence="14" id="KW-0863">Zinc-finger</keyword>
<dbReference type="EC" id="2.3.2.27" evidence="4"/>
<evidence type="ECO:0000259" key="17">
    <source>
        <dbReference type="PROSITE" id="PS50089"/>
    </source>
</evidence>
<evidence type="ECO:0000313" key="18">
    <source>
        <dbReference type="EMBL" id="KAH6585950.1"/>
    </source>
</evidence>
<dbReference type="SMART" id="SM00184">
    <property type="entry name" value="RING"/>
    <property type="match status" value="1"/>
</dbReference>
<proteinExistence type="predicted"/>